<reference evidence="8 9" key="1">
    <citation type="submission" date="2020-09" db="EMBL/GenBank/DDBJ databases">
        <title>Sinomicrobium weinanense sp. nov., a halophilic bacteria isolated from saline-alkali soil.</title>
        <authorList>
            <person name="Wu P."/>
            <person name="Ren H."/>
            <person name="Mei Y."/>
            <person name="Liang Y."/>
            <person name="Chen Z."/>
        </authorList>
    </citation>
    <scope>NUCLEOTIDE SEQUENCE [LARGE SCALE GENOMIC DNA]</scope>
    <source>
        <strain evidence="8 9">FJxs</strain>
    </source>
</reference>
<evidence type="ECO:0000313" key="9">
    <source>
        <dbReference type="Proteomes" id="UP000653730"/>
    </source>
</evidence>
<proteinExistence type="predicted"/>
<dbReference type="GO" id="GO:0010945">
    <property type="term" value="F:coenzyme A diphosphatase activity"/>
    <property type="evidence" value="ECO:0007669"/>
    <property type="project" value="InterPro"/>
</dbReference>
<organism evidence="8 9">
    <name type="scientific">Sinomicrobium weinanense</name>
    <dbReference type="NCBI Taxonomy" id="2842200"/>
    <lineage>
        <taxon>Bacteria</taxon>
        <taxon>Pseudomonadati</taxon>
        <taxon>Bacteroidota</taxon>
        <taxon>Flavobacteriia</taxon>
        <taxon>Flavobacteriales</taxon>
        <taxon>Flavobacteriaceae</taxon>
        <taxon>Sinomicrobium</taxon>
    </lineage>
</organism>
<keyword evidence="4" id="KW-0378">Hydrolase</keyword>
<sequence>MNFDKFLELVPKIKNLPLPGQESQYKMASIPARELRNVDMAVKAPKKAGVMALFYPDRQDITHIVLLLRKEYEGVHSNQVGFPGGKVEEEDADIQVTALRETHEEIGIASEKIEVVRAMTTLYIPPSNFLVQPFLGITGEPPVFFPQEEEVEQLIEVPLDDVLDDNLVSRKTITTSYAVNVDVPVFNFNEHVVWGATAAMLSEVKDLLKIALE</sequence>
<accession>A0A926Q3B7</accession>
<feature type="domain" description="Nudix hydrolase" evidence="7">
    <location>
        <begin position="45"/>
        <end position="180"/>
    </location>
</feature>
<keyword evidence="6" id="KW-0464">Manganese</keyword>
<evidence type="ECO:0000259" key="7">
    <source>
        <dbReference type="PROSITE" id="PS51462"/>
    </source>
</evidence>
<dbReference type="Pfam" id="PF00293">
    <property type="entry name" value="NUDIX"/>
    <property type="match status" value="1"/>
</dbReference>
<comment type="cofactor">
    <cofactor evidence="2">
        <name>Mg(2+)</name>
        <dbReference type="ChEBI" id="CHEBI:18420"/>
    </cofactor>
</comment>
<protein>
    <submittedName>
        <fullName evidence="8">CoA pyrophosphatase</fullName>
    </submittedName>
</protein>
<dbReference type="PANTHER" id="PTHR12992:SF11">
    <property type="entry name" value="MITOCHONDRIAL COENZYME A DIPHOSPHATASE NUDT8"/>
    <property type="match status" value="1"/>
</dbReference>
<keyword evidence="3" id="KW-0479">Metal-binding</keyword>
<evidence type="ECO:0000256" key="3">
    <source>
        <dbReference type="ARBA" id="ARBA00022723"/>
    </source>
</evidence>
<dbReference type="PROSITE" id="PS51462">
    <property type="entry name" value="NUDIX"/>
    <property type="match status" value="1"/>
</dbReference>
<keyword evidence="5" id="KW-0460">Magnesium</keyword>
<comment type="caution">
    <text evidence="8">The sequence shown here is derived from an EMBL/GenBank/DDBJ whole genome shotgun (WGS) entry which is preliminary data.</text>
</comment>
<dbReference type="EMBL" id="JACVDC010000057">
    <property type="protein sequence ID" value="MBC9797408.1"/>
    <property type="molecule type" value="Genomic_DNA"/>
</dbReference>
<dbReference type="InterPro" id="IPR015797">
    <property type="entry name" value="NUDIX_hydrolase-like_dom_sf"/>
</dbReference>
<dbReference type="SUPFAM" id="SSF55811">
    <property type="entry name" value="Nudix"/>
    <property type="match status" value="1"/>
</dbReference>
<dbReference type="GO" id="GO:0046872">
    <property type="term" value="F:metal ion binding"/>
    <property type="evidence" value="ECO:0007669"/>
    <property type="project" value="UniProtKB-KW"/>
</dbReference>
<dbReference type="Gene3D" id="3.90.79.10">
    <property type="entry name" value="Nucleoside Triphosphate Pyrophosphohydrolase"/>
    <property type="match status" value="1"/>
</dbReference>
<evidence type="ECO:0000256" key="1">
    <source>
        <dbReference type="ARBA" id="ARBA00001936"/>
    </source>
</evidence>
<evidence type="ECO:0000256" key="4">
    <source>
        <dbReference type="ARBA" id="ARBA00022801"/>
    </source>
</evidence>
<evidence type="ECO:0000313" key="8">
    <source>
        <dbReference type="EMBL" id="MBC9797408.1"/>
    </source>
</evidence>
<keyword evidence="9" id="KW-1185">Reference proteome</keyword>
<dbReference type="InterPro" id="IPR000086">
    <property type="entry name" value="NUDIX_hydrolase_dom"/>
</dbReference>
<evidence type="ECO:0000256" key="5">
    <source>
        <dbReference type="ARBA" id="ARBA00022842"/>
    </source>
</evidence>
<dbReference type="Proteomes" id="UP000653730">
    <property type="component" value="Unassembled WGS sequence"/>
</dbReference>
<dbReference type="AlphaFoldDB" id="A0A926Q3B7"/>
<evidence type="ECO:0000256" key="6">
    <source>
        <dbReference type="ARBA" id="ARBA00023211"/>
    </source>
</evidence>
<dbReference type="PANTHER" id="PTHR12992">
    <property type="entry name" value="NUDIX HYDROLASE"/>
    <property type="match status" value="1"/>
</dbReference>
<evidence type="ECO:0000256" key="2">
    <source>
        <dbReference type="ARBA" id="ARBA00001946"/>
    </source>
</evidence>
<comment type="cofactor">
    <cofactor evidence="1">
        <name>Mn(2+)</name>
        <dbReference type="ChEBI" id="CHEBI:29035"/>
    </cofactor>
</comment>
<gene>
    <name evidence="8" type="ORF">IBL28_15645</name>
</gene>
<dbReference type="InterPro" id="IPR045121">
    <property type="entry name" value="CoAse"/>
</dbReference>
<name>A0A926Q3B7_9FLAO</name>
<dbReference type="CDD" id="cd03426">
    <property type="entry name" value="NUDIX_CoAse_Nudt7"/>
    <property type="match status" value="1"/>
</dbReference>